<evidence type="ECO:0000256" key="3">
    <source>
        <dbReference type="ARBA" id="ARBA00023125"/>
    </source>
</evidence>
<dbReference type="EMBL" id="CP001684">
    <property type="protein sequence ID" value="ACV22695.1"/>
    <property type="molecule type" value="Genomic_DNA"/>
</dbReference>
<keyword evidence="7" id="KW-1185">Reference proteome</keyword>
<reference evidence="6 7" key="1">
    <citation type="journal article" date="2009" name="Stand. Genomic Sci.">
        <title>Complete genome sequence of Slackia heliotrinireducens type strain (RHS 1).</title>
        <authorList>
            <person name="Pukall R."/>
            <person name="Lapidus A."/>
            <person name="Nolan M."/>
            <person name="Copeland A."/>
            <person name="Glavina Del Rio T."/>
            <person name="Lucas S."/>
            <person name="Chen F."/>
            <person name="Tice H."/>
            <person name="Cheng J.F."/>
            <person name="Chertkov O."/>
            <person name="Bruce D."/>
            <person name="Goodwin L."/>
            <person name="Kuske C."/>
            <person name="Brettin T."/>
            <person name="Detter J.C."/>
            <person name="Han C."/>
            <person name="Pitluck S."/>
            <person name="Pati A."/>
            <person name="Mavrommatis K."/>
            <person name="Ivanova N."/>
            <person name="Ovchinnikova G."/>
            <person name="Chen A."/>
            <person name="Palaniappan K."/>
            <person name="Schneider S."/>
            <person name="Rohde M."/>
            <person name="Chain P."/>
            <person name="D'haeseleer P."/>
            <person name="Goker M."/>
            <person name="Bristow J."/>
            <person name="Eisen J.A."/>
            <person name="Markowitz V."/>
            <person name="Kyrpides N.C."/>
            <person name="Klenk H.P."/>
            <person name="Hugenholtz P."/>
        </authorList>
    </citation>
    <scope>NUCLEOTIDE SEQUENCE [LARGE SCALE GENOMIC DNA]</scope>
    <source>
        <strain evidence="7">ATCC 29202 / DSM 20476 / NCTC 11029 / RHS 1</strain>
    </source>
</reference>
<dbReference type="InterPro" id="IPR000551">
    <property type="entry name" value="MerR-type_HTH_dom"/>
</dbReference>
<dbReference type="KEGG" id="shi:Shel_16760"/>
<keyword evidence="3" id="KW-0238">DNA-binding</keyword>
<dbReference type="SUPFAM" id="SSF46955">
    <property type="entry name" value="Putative DNA-binding domain"/>
    <property type="match status" value="1"/>
</dbReference>
<dbReference type="PANTHER" id="PTHR30204">
    <property type="entry name" value="REDOX-CYCLING DRUG-SENSING TRANSCRIPTIONAL ACTIVATOR SOXR"/>
    <property type="match status" value="1"/>
</dbReference>
<evidence type="ECO:0000259" key="5">
    <source>
        <dbReference type="PROSITE" id="PS50937"/>
    </source>
</evidence>
<evidence type="ECO:0000313" key="6">
    <source>
        <dbReference type="EMBL" id="ACV22695.1"/>
    </source>
</evidence>
<keyword evidence="2" id="KW-0805">Transcription regulation</keyword>
<dbReference type="AlphaFoldDB" id="C7N710"/>
<evidence type="ECO:0000256" key="1">
    <source>
        <dbReference type="ARBA" id="ARBA00022491"/>
    </source>
</evidence>
<dbReference type="HOGENOM" id="CLU_908811_0_0_11"/>
<sequence>MEHLTIGQMAERNCVSRKTLRLYHDLGLLVPEYVDESNGRRYYNEDQRYVLDAIQRLQAIGMSLSEINEAVNETDAEELKKLLEHQLELNRQKQVSLGVAMNTNRELLEGIRMRMEIDRRPHALPSVQIQECEAFPMLVFTCEELGIPPITYGMHPDCLDQWYRVMDSTKRMIAELVDESGIDVPIPLLFHRVGVVNEKDDHDGRVRYCRKVFIGIDAALADVLKRSTELPAGTYLTLGGECTDMVGMCSGQCMTKVCMDRLFEFAEKHRFKTDGMCYTECLPDPLALRSSAVETLNRTRLRILEE</sequence>
<feature type="domain" description="HTH merR-type" evidence="5">
    <location>
        <begin position="3"/>
        <end position="73"/>
    </location>
</feature>
<dbReference type="Proteomes" id="UP000002026">
    <property type="component" value="Chromosome"/>
</dbReference>
<name>C7N710_SLAHD</name>
<dbReference type="eggNOG" id="COG0789">
    <property type="taxonomic scope" value="Bacteria"/>
</dbReference>
<dbReference type="InterPro" id="IPR009061">
    <property type="entry name" value="DNA-bd_dom_put_sf"/>
</dbReference>
<evidence type="ECO:0000256" key="4">
    <source>
        <dbReference type="ARBA" id="ARBA00023163"/>
    </source>
</evidence>
<dbReference type="Gene3D" id="1.10.1660.10">
    <property type="match status" value="1"/>
</dbReference>
<dbReference type="STRING" id="471855.Shel_16760"/>
<evidence type="ECO:0000256" key="2">
    <source>
        <dbReference type="ARBA" id="ARBA00023015"/>
    </source>
</evidence>
<proteinExistence type="predicted"/>
<dbReference type="RefSeq" id="WP_012798797.1">
    <property type="nucleotide sequence ID" value="NC_013165.1"/>
</dbReference>
<protein>
    <submittedName>
        <fullName evidence="6">Predicted transcriptional regulator</fullName>
    </submittedName>
</protein>
<dbReference type="GO" id="GO:0003677">
    <property type="term" value="F:DNA binding"/>
    <property type="evidence" value="ECO:0007669"/>
    <property type="project" value="UniProtKB-KW"/>
</dbReference>
<dbReference type="Pfam" id="PF13411">
    <property type="entry name" value="MerR_1"/>
    <property type="match status" value="1"/>
</dbReference>
<dbReference type="SMART" id="SM00422">
    <property type="entry name" value="HTH_MERR"/>
    <property type="match status" value="1"/>
</dbReference>
<dbReference type="PROSITE" id="PS50937">
    <property type="entry name" value="HTH_MERR_2"/>
    <property type="match status" value="1"/>
</dbReference>
<keyword evidence="4" id="KW-0804">Transcription</keyword>
<gene>
    <name evidence="6" type="ordered locus">Shel_16760</name>
</gene>
<keyword evidence="1" id="KW-0678">Repressor</keyword>
<organism evidence="6 7">
    <name type="scientific">Slackia heliotrinireducens (strain ATCC 29202 / DSM 20476 / NCTC 11029 / RHS 1)</name>
    <name type="common">Peptococcus heliotrinreducens</name>
    <dbReference type="NCBI Taxonomy" id="471855"/>
    <lineage>
        <taxon>Bacteria</taxon>
        <taxon>Bacillati</taxon>
        <taxon>Actinomycetota</taxon>
        <taxon>Coriobacteriia</taxon>
        <taxon>Eggerthellales</taxon>
        <taxon>Eggerthellaceae</taxon>
        <taxon>Slackia</taxon>
    </lineage>
</organism>
<dbReference type="GO" id="GO:0003700">
    <property type="term" value="F:DNA-binding transcription factor activity"/>
    <property type="evidence" value="ECO:0007669"/>
    <property type="project" value="InterPro"/>
</dbReference>
<accession>C7N710</accession>
<dbReference type="InterPro" id="IPR047057">
    <property type="entry name" value="MerR_fam"/>
</dbReference>
<evidence type="ECO:0000313" key="7">
    <source>
        <dbReference type="Proteomes" id="UP000002026"/>
    </source>
</evidence>
<dbReference type="PANTHER" id="PTHR30204:SF69">
    <property type="entry name" value="MERR-FAMILY TRANSCRIPTIONAL REGULATOR"/>
    <property type="match status" value="1"/>
</dbReference>